<protein>
    <submittedName>
        <fullName evidence="1">Uncharacterized protein</fullName>
    </submittedName>
</protein>
<dbReference type="Proteomes" id="UP000663828">
    <property type="component" value="Unassembled WGS sequence"/>
</dbReference>
<comment type="caution">
    <text evidence="1">The sequence shown here is derived from an EMBL/GenBank/DDBJ whole genome shotgun (WGS) entry which is preliminary data.</text>
</comment>
<sequence>MQLFALPNKSPSINQTSTTLHHIKNTYALYQCSQTEWKNKIENYLRLTDGFTHIGPMTVSSFQSLTYAIESCTVQNVHHILHAKNDQIRVSLTQLYQNKEITREQYDRLMNFNEDTTSCVNQLDFVLAMSHDNAIIIEPNIIYSNNEPIKHLAHFINDLLTDLYDHAIFRSSSNFSTGYKTIRAFEQYHQQGLLKSTTSFVKMSVVDLFTTLSHSTLLNAFEQFLLQHQIQHIRGISIATIIQLVQLVLHNQYCVYENDLYEVTLGGSKRSKFIVNLIDIYLDILLKAFAEKLFEKKEIFGRNHEQIIFTWNDSTDDLYQLITETIMKDTHQRMSPQQLHVTLGNMVQYLDAEISHDKEQNLRTKVYHNLAIEPETLPYIHECLFTVTDKLLEASLRRAFLYCSDVVDFEAERMFIECAFQKNHVSLSTVVRTFANILMHYDYVVPKDDTFMNMITYNSIRQRMQYDEEKKMKHSGQRRYRRCRRRQLKRL</sequence>
<reference evidence="1" key="1">
    <citation type="submission" date="2021-02" db="EMBL/GenBank/DDBJ databases">
        <authorList>
            <person name="Nowell W R."/>
        </authorList>
    </citation>
    <scope>NUCLEOTIDE SEQUENCE</scope>
</reference>
<keyword evidence="2" id="KW-1185">Reference proteome</keyword>
<evidence type="ECO:0000313" key="1">
    <source>
        <dbReference type="EMBL" id="CAF1130473.1"/>
    </source>
</evidence>
<evidence type="ECO:0000313" key="2">
    <source>
        <dbReference type="Proteomes" id="UP000663828"/>
    </source>
</evidence>
<organism evidence="1 2">
    <name type="scientific">Adineta ricciae</name>
    <name type="common">Rotifer</name>
    <dbReference type="NCBI Taxonomy" id="249248"/>
    <lineage>
        <taxon>Eukaryota</taxon>
        <taxon>Metazoa</taxon>
        <taxon>Spiralia</taxon>
        <taxon>Gnathifera</taxon>
        <taxon>Rotifera</taxon>
        <taxon>Eurotatoria</taxon>
        <taxon>Bdelloidea</taxon>
        <taxon>Adinetida</taxon>
        <taxon>Adinetidae</taxon>
        <taxon>Adineta</taxon>
    </lineage>
</organism>
<dbReference type="AlphaFoldDB" id="A0A814R884"/>
<gene>
    <name evidence="1" type="ORF">XAT740_LOCUS19874</name>
</gene>
<accession>A0A814R884</accession>
<dbReference type="EMBL" id="CAJNOR010001369">
    <property type="protein sequence ID" value="CAF1130473.1"/>
    <property type="molecule type" value="Genomic_DNA"/>
</dbReference>
<name>A0A814R884_ADIRI</name>
<proteinExistence type="predicted"/>